<evidence type="ECO:0000256" key="5">
    <source>
        <dbReference type="ARBA" id="ARBA00022989"/>
    </source>
</evidence>
<evidence type="ECO:0000313" key="10">
    <source>
        <dbReference type="EMBL" id="MPN41060.1"/>
    </source>
</evidence>
<dbReference type="EMBL" id="VSSQ01097875">
    <property type="protein sequence ID" value="MPN41060.1"/>
    <property type="molecule type" value="Genomic_DNA"/>
</dbReference>
<reference evidence="10" key="1">
    <citation type="submission" date="2019-08" db="EMBL/GenBank/DDBJ databases">
        <authorList>
            <person name="Kucharzyk K."/>
            <person name="Murdoch R.W."/>
            <person name="Higgins S."/>
            <person name="Loffler F."/>
        </authorList>
    </citation>
    <scope>NUCLEOTIDE SEQUENCE</scope>
</reference>
<dbReference type="InterPro" id="IPR045276">
    <property type="entry name" value="YbiO_bact"/>
</dbReference>
<dbReference type="Gene3D" id="3.30.70.100">
    <property type="match status" value="1"/>
</dbReference>
<comment type="caution">
    <text evidence="10">The sequence shown here is derived from an EMBL/GenBank/DDBJ whole genome shotgun (WGS) entry which is preliminary data.</text>
</comment>
<evidence type="ECO:0000256" key="1">
    <source>
        <dbReference type="ARBA" id="ARBA00004651"/>
    </source>
</evidence>
<comment type="subcellular location">
    <subcellularLocation>
        <location evidence="1">Cell membrane</location>
        <topology evidence="1">Multi-pass membrane protein</topology>
    </subcellularLocation>
</comment>
<dbReference type="SUPFAM" id="SSF50182">
    <property type="entry name" value="Sm-like ribonucleoproteins"/>
    <property type="match status" value="1"/>
</dbReference>
<proteinExistence type="inferred from homology"/>
<keyword evidence="6" id="KW-0472">Membrane</keyword>
<keyword evidence="3" id="KW-1003">Cell membrane</keyword>
<dbReference type="FunFam" id="2.30.30.60:FF:000001">
    <property type="entry name" value="MscS Mechanosensitive ion channel"/>
    <property type="match status" value="1"/>
</dbReference>
<dbReference type="Pfam" id="PF00924">
    <property type="entry name" value="MS_channel_2nd"/>
    <property type="match status" value="1"/>
</dbReference>
<evidence type="ECO:0000259" key="9">
    <source>
        <dbReference type="Pfam" id="PF21082"/>
    </source>
</evidence>
<dbReference type="AlphaFoldDB" id="A0A645HQC7"/>
<keyword evidence="4" id="KW-0812">Transmembrane</keyword>
<dbReference type="InterPro" id="IPR011066">
    <property type="entry name" value="MscS_channel_C_sf"/>
</dbReference>
<protein>
    <submittedName>
        <fullName evidence="10">Small-conductance mechanosensitive channel</fullName>
    </submittedName>
</protein>
<gene>
    <name evidence="10" type="primary">mscS_35</name>
    <name evidence="10" type="ORF">SDC9_188600</name>
</gene>
<dbReference type="InterPro" id="IPR023408">
    <property type="entry name" value="MscS_beta-dom_sf"/>
</dbReference>
<feature type="domain" description="Mechanosensitive ion channel MscS" evidence="8">
    <location>
        <begin position="28"/>
        <end position="91"/>
    </location>
</feature>
<keyword evidence="7" id="KW-0175">Coiled coil</keyword>
<dbReference type="Gene3D" id="2.30.30.60">
    <property type="match status" value="1"/>
</dbReference>
<dbReference type="InterPro" id="IPR049278">
    <property type="entry name" value="MS_channel_C"/>
</dbReference>
<accession>A0A645HQC7</accession>
<evidence type="ECO:0000256" key="6">
    <source>
        <dbReference type="ARBA" id="ARBA00023136"/>
    </source>
</evidence>
<comment type="similarity">
    <text evidence="2">Belongs to the MscS (TC 1.A.23) family.</text>
</comment>
<dbReference type="Gene3D" id="1.10.287.1260">
    <property type="match status" value="1"/>
</dbReference>
<evidence type="ECO:0000256" key="4">
    <source>
        <dbReference type="ARBA" id="ARBA00022692"/>
    </source>
</evidence>
<keyword evidence="5" id="KW-1133">Transmembrane helix</keyword>
<feature type="domain" description="Mechanosensitive ion channel MscS C-terminal" evidence="9">
    <location>
        <begin position="100"/>
        <end position="183"/>
    </location>
</feature>
<dbReference type="GO" id="GO:0005886">
    <property type="term" value="C:plasma membrane"/>
    <property type="evidence" value="ECO:0007669"/>
    <property type="project" value="UniProtKB-SubCell"/>
</dbReference>
<sequence>MVDFGVPPTTLAAVLGTGTVAIGLGAQNVIKDLIAGFLILLENQFGVGDIITIEGRTGVVEDITIRTTQIRSADGTLHIIPNGGISVVSNLCKEYANAIVDVDVDYKENLENVLKILNDEMEIAQKEVTTLRNKPIVLGVIKLGDNGITIRTLAECEIKENFATERELRLRIKNRFDKENISIPFPQRTIHMAEK</sequence>
<dbReference type="PANTHER" id="PTHR30460">
    <property type="entry name" value="MODERATE CONDUCTANCE MECHANOSENSITIVE CHANNEL YBIO"/>
    <property type="match status" value="1"/>
</dbReference>
<evidence type="ECO:0000259" key="8">
    <source>
        <dbReference type="Pfam" id="PF00924"/>
    </source>
</evidence>
<evidence type="ECO:0000256" key="7">
    <source>
        <dbReference type="SAM" id="Coils"/>
    </source>
</evidence>
<dbReference type="GO" id="GO:0008381">
    <property type="term" value="F:mechanosensitive monoatomic ion channel activity"/>
    <property type="evidence" value="ECO:0007669"/>
    <property type="project" value="InterPro"/>
</dbReference>
<dbReference type="SUPFAM" id="SSF82689">
    <property type="entry name" value="Mechanosensitive channel protein MscS (YggB), C-terminal domain"/>
    <property type="match status" value="1"/>
</dbReference>
<dbReference type="InterPro" id="IPR010920">
    <property type="entry name" value="LSM_dom_sf"/>
</dbReference>
<dbReference type="PANTHER" id="PTHR30460:SF0">
    <property type="entry name" value="MODERATE CONDUCTANCE MECHANOSENSITIVE CHANNEL YBIO"/>
    <property type="match status" value="1"/>
</dbReference>
<dbReference type="Pfam" id="PF21082">
    <property type="entry name" value="MS_channel_3rd"/>
    <property type="match status" value="1"/>
</dbReference>
<feature type="coiled-coil region" evidence="7">
    <location>
        <begin position="107"/>
        <end position="134"/>
    </location>
</feature>
<evidence type="ECO:0000256" key="2">
    <source>
        <dbReference type="ARBA" id="ARBA00008017"/>
    </source>
</evidence>
<organism evidence="10">
    <name type="scientific">bioreactor metagenome</name>
    <dbReference type="NCBI Taxonomy" id="1076179"/>
    <lineage>
        <taxon>unclassified sequences</taxon>
        <taxon>metagenomes</taxon>
        <taxon>ecological metagenomes</taxon>
    </lineage>
</organism>
<name>A0A645HQC7_9ZZZZ</name>
<dbReference type="InterPro" id="IPR006685">
    <property type="entry name" value="MscS_channel_2nd"/>
</dbReference>
<evidence type="ECO:0000256" key="3">
    <source>
        <dbReference type="ARBA" id="ARBA00022475"/>
    </source>
</evidence>